<dbReference type="EMBL" id="JAEINH010000003">
    <property type="protein sequence ID" value="MBI9114201.1"/>
    <property type="molecule type" value="Genomic_DNA"/>
</dbReference>
<name>A0A934IA94_9MICO</name>
<evidence type="ECO:0000313" key="2">
    <source>
        <dbReference type="Proteomes" id="UP000602087"/>
    </source>
</evidence>
<protein>
    <submittedName>
        <fullName evidence="1">DUF4241 domain-containing protein</fullName>
    </submittedName>
</protein>
<dbReference type="AlphaFoldDB" id="A0A934IA94"/>
<dbReference type="Pfam" id="PF14025">
    <property type="entry name" value="DUF4241"/>
    <property type="match status" value="1"/>
</dbReference>
<keyword evidence="2" id="KW-1185">Reference proteome</keyword>
<evidence type="ECO:0000313" key="1">
    <source>
        <dbReference type="EMBL" id="MBI9114201.1"/>
    </source>
</evidence>
<proteinExistence type="predicted"/>
<accession>A0A934IA94</accession>
<reference evidence="1" key="1">
    <citation type="submission" date="2020-12" db="EMBL/GenBank/DDBJ databases">
        <title>Sanguibacter suaedae sp. nov., isolated from Suaeda aralocaspica.</title>
        <authorList>
            <person name="Ma Q."/>
        </authorList>
    </citation>
    <scope>NUCLEOTIDE SEQUENCE</scope>
    <source>
        <strain evidence="1">YZGR15</strain>
    </source>
</reference>
<dbReference type="Proteomes" id="UP000602087">
    <property type="component" value="Unassembled WGS sequence"/>
</dbReference>
<dbReference type="InterPro" id="IPR025335">
    <property type="entry name" value="DUF4241"/>
</dbReference>
<dbReference type="RefSeq" id="WP_198732772.1">
    <property type="nucleotide sequence ID" value="NZ_JAEINH010000003.1"/>
</dbReference>
<organism evidence="1 2">
    <name type="scientific">Sanguibacter suaedae</name>
    <dbReference type="NCBI Taxonomy" id="2795737"/>
    <lineage>
        <taxon>Bacteria</taxon>
        <taxon>Bacillati</taxon>
        <taxon>Actinomycetota</taxon>
        <taxon>Actinomycetes</taxon>
        <taxon>Micrococcales</taxon>
        <taxon>Sanguibacteraceae</taxon>
        <taxon>Sanguibacter</taxon>
    </lineage>
</organism>
<gene>
    <name evidence="1" type="ORF">JAV76_04125</name>
</gene>
<sequence>MQITPDRFFALQNGQPAGCAHPLTVHDLGELRVPSGQVEACDPFVTLGESGSFPVPPGTYPVRVTVADVSDAGEENHLREAYLSLVVADGDVAEVRPAELAGADLPAEDRYYGVGVDAGTVAFVDATAARTLMPEGTDWFEELFDTGAESSWFARMDDPDHLRRGAANIVLPRATDGENVVLCHSGWGDGFYPVVTTHDATGALLGLHVDLLVAGDLDEAGTDEDEDPQVAG</sequence>
<comment type="caution">
    <text evidence="1">The sequence shown here is derived from an EMBL/GenBank/DDBJ whole genome shotgun (WGS) entry which is preliminary data.</text>
</comment>